<feature type="compositionally biased region" description="Polar residues" evidence="10">
    <location>
        <begin position="739"/>
        <end position="748"/>
    </location>
</feature>
<evidence type="ECO:0000313" key="14">
    <source>
        <dbReference type="Proteomes" id="UP001501570"/>
    </source>
</evidence>
<evidence type="ECO:0000256" key="4">
    <source>
        <dbReference type="ARBA" id="ARBA00022723"/>
    </source>
</evidence>
<dbReference type="NCBIfam" id="TIGR02937">
    <property type="entry name" value="sigma70-ECF"/>
    <property type="match status" value="1"/>
</dbReference>
<dbReference type="Pfam" id="PF22842">
    <property type="entry name" value="Pel9A-like_beta_helix"/>
    <property type="match status" value="1"/>
</dbReference>
<keyword evidence="9" id="KW-0804">Transcription</keyword>
<keyword evidence="9" id="KW-0238">DNA-binding</keyword>
<dbReference type="Proteomes" id="UP001501570">
    <property type="component" value="Unassembled WGS sequence"/>
</dbReference>
<dbReference type="InterPro" id="IPR012334">
    <property type="entry name" value="Pectin_lyas_fold"/>
</dbReference>
<feature type="region of interest" description="Disordered" evidence="10">
    <location>
        <begin position="725"/>
        <end position="757"/>
    </location>
</feature>
<dbReference type="PANTHER" id="PTHR40088:SF1">
    <property type="entry name" value="PECTATE LYASE PEL9"/>
    <property type="match status" value="1"/>
</dbReference>
<dbReference type="InterPro" id="IPR000838">
    <property type="entry name" value="RNA_pol_sigma70_ECF_CS"/>
</dbReference>
<keyword evidence="4" id="KW-0479">Metal-binding</keyword>
<evidence type="ECO:0000259" key="11">
    <source>
        <dbReference type="Pfam" id="PF04542"/>
    </source>
</evidence>
<dbReference type="InterPro" id="IPR013325">
    <property type="entry name" value="RNA_pol_sigma_r2"/>
</dbReference>
<evidence type="ECO:0000256" key="8">
    <source>
        <dbReference type="ARBA" id="ARBA00038263"/>
    </source>
</evidence>
<accession>A0ABP9RVZ8</accession>
<dbReference type="SUPFAM" id="SSF88946">
    <property type="entry name" value="Sigma2 domain of RNA polymerase sigma factors"/>
    <property type="match status" value="1"/>
</dbReference>
<dbReference type="SUPFAM" id="SSF51126">
    <property type="entry name" value="Pectin lyase-like"/>
    <property type="match status" value="1"/>
</dbReference>
<protein>
    <recommendedName>
        <fullName evidence="9">RNA polymerase sigma factor</fullName>
    </recommendedName>
</protein>
<evidence type="ECO:0000256" key="2">
    <source>
        <dbReference type="ARBA" id="ARBA00004613"/>
    </source>
</evidence>
<feature type="domain" description="Pel9A-like right handed beta-helix region" evidence="12">
    <location>
        <begin position="505"/>
        <end position="673"/>
    </location>
</feature>
<keyword evidence="6" id="KW-0106">Calcium</keyword>
<dbReference type="Gene3D" id="1.10.1740.10">
    <property type="match status" value="1"/>
</dbReference>
<dbReference type="PROSITE" id="PS01063">
    <property type="entry name" value="SIGMA70_ECF"/>
    <property type="match status" value="1"/>
</dbReference>
<dbReference type="InterPro" id="IPR007627">
    <property type="entry name" value="RNA_pol_sigma70_r2"/>
</dbReference>
<evidence type="ECO:0000256" key="7">
    <source>
        <dbReference type="ARBA" id="ARBA00023239"/>
    </source>
</evidence>
<dbReference type="EMBL" id="BAABJQ010000009">
    <property type="protein sequence ID" value="GAA5187086.1"/>
    <property type="molecule type" value="Genomic_DNA"/>
</dbReference>
<name>A0ABP9RVZ8_9ACTN</name>
<keyword evidence="5" id="KW-0732">Signal</keyword>
<feature type="compositionally biased region" description="Low complexity" evidence="10">
    <location>
        <begin position="353"/>
        <end position="369"/>
    </location>
</feature>
<sequence length="757" mass="78706">METTPGAALVRAAQAGDRRALETLLGAYLPLVYNVVGRALNGHPDTDDVVQQTMLNAIQGLAGLREPERFRSWLISIAYRQIHELGRTRGAALARHRPLDDRAEAAHPIDDFAEATIVRLGLSGQRRALVEATRLLDRDSQRVIALWWQELAGSLTRAEVAAALALRAPHAAVRIHRARAQLDLARAVLVAWRADPRCPGLVAAARGRPGGRDRGGLPGLDGPDGPDGRYDPRWLRRLGRHVRDCELCGQWGRDLAPVERLLPGIALLPVPHALAGRLSALVGAGHGAGPALAAPAAGAARRLLRHLSAKHAAVGATALAAAAAVLVYAVFYQPGPDPAPAIAAPPPVTVPAAAGPTSATASPASASPSVSPPSATPSATVTAPVSGVTSADIFVATGGSDGGDGSIAHPYATLSKAVSVVRPGQTIALRGGLYRPTVPVTITTSGTSARRIVLSNYRDEHPVIDATGIPADKWYVTQQASYWTVRGLEIKDAPSHPYVCESCRSDIFTRLSIHDSGDSALILRGDSTTDNQVLDSDFYGNHDDATHGENADGLDLKFGSGTGNVVRRCRTFDNADDGVDFTEFTSPVTVEDVWSYGNGVNRWGIAGFTGDGDGFKLGGGDPAASVDHTVTGSAAWDNASYGFSENGNAGRLTLSIDTAYHNGSAGFAFTHSSSTLRGNLSLANAGSTGSATGAGDVMLGDAVTASGNSWNQSGWSVSALRSTDPAGARAARRPDGSLPATTFLTNTKDPAIGAPMS</sequence>
<comment type="caution">
    <text evidence="13">The sequence shown here is derived from an EMBL/GenBank/DDBJ whole genome shotgun (WGS) entry which is preliminary data.</text>
</comment>
<feature type="domain" description="RNA polymerase sigma-70 region 2" evidence="11">
    <location>
        <begin position="26"/>
        <end position="85"/>
    </location>
</feature>
<dbReference type="InterPro" id="IPR011050">
    <property type="entry name" value="Pectin_lyase_fold/virulence"/>
</dbReference>
<feature type="region of interest" description="Disordered" evidence="10">
    <location>
        <begin position="203"/>
        <end position="228"/>
    </location>
</feature>
<comment type="similarity">
    <text evidence="9">Belongs to the sigma-70 factor family. ECF subfamily.</text>
</comment>
<dbReference type="InterPro" id="IPR053868">
    <property type="entry name" value="Pel9A-like_beta_helix"/>
</dbReference>
<comment type="cofactor">
    <cofactor evidence="1">
        <name>Ca(2+)</name>
        <dbReference type="ChEBI" id="CHEBI:29108"/>
    </cofactor>
</comment>
<evidence type="ECO:0000256" key="1">
    <source>
        <dbReference type="ARBA" id="ARBA00001913"/>
    </source>
</evidence>
<organism evidence="13 14">
    <name type="scientific">Rugosimonospora acidiphila</name>
    <dbReference type="NCBI Taxonomy" id="556531"/>
    <lineage>
        <taxon>Bacteria</taxon>
        <taxon>Bacillati</taxon>
        <taxon>Actinomycetota</taxon>
        <taxon>Actinomycetes</taxon>
        <taxon>Micromonosporales</taxon>
        <taxon>Micromonosporaceae</taxon>
        <taxon>Rugosimonospora</taxon>
    </lineage>
</organism>
<comment type="similarity">
    <text evidence="8">Belongs to the polysaccharide lyase 9 family.</text>
</comment>
<keyword evidence="14" id="KW-1185">Reference proteome</keyword>
<evidence type="ECO:0000256" key="3">
    <source>
        <dbReference type="ARBA" id="ARBA00022525"/>
    </source>
</evidence>
<evidence type="ECO:0000256" key="6">
    <source>
        <dbReference type="ARBA" id="ARBA00022837"/>
    </source>
</evidence>
<evidence type="ECO:0000256" key="9">
    <source>
        <dbReference type="RuleBase" id="RU000716"/>
    </source>
</evidence>
<dbReference type="InterPro" id="IPR014284">
    <property type="entry name" value="RNA_pol_sigma-70_dom"/>
</dbReference>
<proteinExistence type="inferred from homology"/>
<keyword evidence="7" id="KW-0456">Lyase</keyword>
<dbReference type="RefSeq" id="WP_345630755.1">
    <property type="nucleotide sequence ID" value="NZ_BAABJQ010000009.1"/>
</dbReference>
<keyword evidence="3" id="KW-0964">Secreted</keyword>
<dbReference type="InterPro" id="IPR052052">
    <property type="entry name" value="Polysaccharide_Lyase_9"/>
</dbReference>
<dbReference type="PANTHER" id="PTHR40088">
    <property type="entry name" value="PECTATE LYASE (EUROFUNG)"/>
    <property type="match status" value="1"/>
</dbReference>
<keyword evidence="9" id="KW-0805">Transcription regulation</keyword>
<keyword evidence="9" id="KW-0731">Sigma factor</keyword>
<gene>
    <name evidence="13" type="ORF">GCM10023322_34620</name>
</gene>
<dbReference type="Pfam" id="PF04542">
    <property type="entry name" value="Sigma70_r2"/>
    <property type="match status" value="1"/>
</dbReference>
<reference evidence="14" key="1">
    <citation type="journal article" date="2019" name="Int. J. Syst. Evol. Microbiol.">
        <title>The Global Catalogue of Microorganisms (GCM) 10K type strain sequencing project: providing services to taxonomists for standard genome sequencing and annotation.</title>
        <authorList>
            <consortium name="The Broad Institute Genomics Platform"/>
            <consortium name="The Broad Institute Genome Sequencing Center for Infectious Disease"/>
            <person name="Wu L."/>
            <person name="Ma J."/>
        </authorList>
    </citation>
    <scope>NUCLEOTIDE SEQUENCE [LARGE SCALE GENOMIC DNA]</scope>
    <source>
        <strain evidence="14">JCM 18304</strain>
    </source>
</reference>
<comment type="subcellular location">
    <subcellularLocation>
        <location evidence="2">Secreted</location>
    </subcellularLocation>
</comment>
<evidence type="ECO:0000259" key="12">
    <source>
        <dbReference type="Pfam" id="PF22842"/>
    </source>
</evidence>
<dbReference type="Gene3D" id="2.160.20.10">
    <property type="entry name" value="Single-stranded right-handed beta-helix, Pectin lyase-like"/>
    <property type="match status" value="1"/>
</dbReference>
<evidence type="ECO:0000256" key="5">
    <source>
        <dbReference type="ARBA" id="ARBA00022729"/>
    </source>
</evidence>
<evidence type="ECO:0000256" key="10">
    <source>
        <dbReference type="SAM" id="MobiDB-lite"/>
    </source>
</evidence>
<feature type="region of interest" description="Disordered" evidence="10">
    <location>
        <begin position="353"/>
        <end position="382"/>
    </location>
</feature>
<evidence type="ECO:0000313" key="13">
    <source>
        <dbReference type="EMBL" id="GAA5187086.1"/>
    </source>
</evidence>